<evidence type="ECO:0000256" key="1">
    <source>
        <dbReference type="SAM" id="SignalP"/>
    </source>
</evidence>
<name>A0A6S6TMF5_9BACT</name>
<reference evidence="2" key="1">
    <citation type="submission" date="2020-01" db="EMBL/GenBank/DDBJ databases">
        <authorList>
            <person name="Meier V. D."/>
            <person name="Meier V D."/>
        </authorList>
    </citation>
    <scope>NUCLEOTIDE SEQUENCE</scope>
    <source>
        <strain evidence="2">HLG_WM_MAG_06</strain>
    </source>
</reference>
<organism evidence="2">
    <name type="scientific">uncultured Sulfurovum sp</name>
    <dbReference type="NCBI Taxonomy" id="269237"/>
    <lineage>
        <taxon>Bacteria</taxon>
        <taxon>Pseudomonadati</taxon>
        <taxon>Campylobacterota</taxon>
        <taxon>Epsilonproteobacteria</taxon>
        <taxon>Campylobacterales</taxon>
        <taxon>Sulfurovaceae</taxon>
        <taxon>Sulfurovum</taxon>
        <taxon>environmental samples</taxon>
    </lineage>
</organism>
<dbReference type="EMBL" id="CACVAP010000101">
    <property type="protein sequence ID" value="CAA6822092.1"/>
    <property type="molecule type" value="Genomic_DNA"/>
</dbReference>
<feature type="signal peptide" evidence="1">
    <location>
        <begin position="1"/>
        <end position="17"/>
    </location>
</feature>
<protein>
    <submittedName>
        <fullName evidence="2">Uncharacterized protein</fullName>
    </submittedName>
</protein>
<proteinExistence type="predicted"/>
<evidence type="ECO:0000313" key="2">
    <source>
        <dbReference type="EMBL" id="CAA6822092.1"/>
    </source>
</evidence>
<accession>A0A6S6TMF5</accession>
<dbReference type="AlphaFoldDB" id="A0A6S6TMF5"/>
<feature type="chain" id="PRO_5028089275" evidence="1">
    <location>
        <begin position="18"/>
        <end position="102"/>
    </location>
</feature>
<keyword evidence="1" id="KW-0732">Signal</keyword>
<sequence length="102" mass="11711">MKYKITIWLLSSFSLEATTFSYSQMAIPVSSITTLVSTNMNTEVSAIKALNVFYKNNIIKENDRKRKNIEKLIKLNIKEALLVGEIITLDKKIKKVLEMARE</sequence>
<gene>
    <name evidence="2" type="ORF">HELGO_WM26355</name>
</gene>